<evidence type="ECO:0000313" key="2">
    <source>
        <dbReference type="Proteomes" id="UP001497516"/>
    </source>
</evidence>
<dbReference type="AlphaFoldDB" id="A0AAV2FPS5"/>
<name>A0AAV2FPS5_9ROSI</name>
<protein>
    <submittedName>
        <fullName evidence="1">Uncharacterized protein</fullName>
    </submittedName>
</protein>
<dbReference type="Proteomes" id="UP001497516">
    <property type="component" value="Chromosome 7"/>
</dbReference>
<sequence length="81" mass="9134">MGAIPGAHSFFPHHGFGKEQLGDIFGKFLDLNTMGMLNQPVEGDITQMNAHQDLQYLASMATKSQNWSMRTTHMSIKRVRQ</sequence>
<evidence type="ECO:0000313" key="1">
    <source>
        <dbReference type="EMBL" id="CAL1400361.1"/>
    </source>
</evidence>
<proteinExistence type="predicted"/>
<organism evidence="1 2">
    <name type="scientific">Linum trigynum</name>
    <dbReference type="NCBI Taxonomy" id="586398"/>
    <lineage>
        <taxon>Eukaryota</taxon>
        <taxon>Viridiplantae</taxon>
        <taxon>Streptophyta</taxon>
        <taxon>Embryophyta</taxon>
        <taxon>Tracheophyta</taxon>
        <taxon>Spermatophyta</taxon>
        <taxon>Magnoliopsida</taxon>
        <taxon>eudicotyledons</taxon>
        <taxon>Gunneridae</taxon>
        <taxon>Pentapetalae</taxon>
        <taxon>rosids</taxon>
        <taxon>fabids</taxon>
        <taxon>Malpighiales</taxon>
        <taxon>Linaceae</taxon>
        <taxon>Linum</taxon>
    </lineage>
</organism>
<reference evidence="1 2" key="1">
    <citation type="submission" date="2024-04" db="EMBL/GenBank/DDBJ databases">
        <authorList>
            <person name="Fracassetti M."/>
        </authorList>
    </citation>
    <scope>NUCLEOTIDE SEQUENCE [LARGE SCALE GENOMIC DNA]</scope>
</reference>
<accession>A0AAV2FPS5</accession>
<gene>
    <name evidence="1" type="ORF">LTRI10_LOCUS40495</name>
</gene>
<dbReference type="EMBL" id="OZ034820">
    <property type="protein sequence ID" value="CAL1400361.1"/>
    <property type="molecule type" value="Genomic_DNA"/>
</dbReference>
<keyword evidence="2" id="KW-1185">Reference proteome</keyword>